<organism evidence="1 2">
    <name type="scientific">Heterorhabditis bacteriophora</name>
    <name type="common">Entomopathogenic nematode worm</name>
    <dbReference type="NCBI Taxonomy" id="37862"/>
    <lineage>
        <taxon>Eukaryota</taxon>
        <taxon>Metazoa</taxon>
        <taxon>Ecdysozoa</taxon>
        <taxon>Nematoda</taxon>
        <taxon>Chromadorea</taxon>
        <taxon>Rhabditida</taxon>
        <taxon>Rhabditina</taxon>
        <taxon>Rhabditomorpha</taxon>
        <taxon>Strongyloidea</taxon>
        <taxon>Heterorhabditidae</taxon>
        <taxon>Heterorhabditis</taxon>
    </lineage>
</organism>
<sequence length="79" mass="9258">MSRGKNIPSNQRVMIEVLLDQNLGQVQIAKKQEYYRTTFYHMLEVEGWNEIEYSNRTAIQNTQVTARECLKYMAAPKMG</sequence>
<keyword evidence="1" id="KW-1185">Reference proteome</keyword>
<accession>A0A1I7WE68</accession>
<evidence type="ECO:0000313" key="1">
    <source>
        <dbReference type="Proteomes" id="UP000095283"/>
    </source>
</evidence>
<dbReference type="WBParaSite" id="Hba_03234">
    <property type="protein sequence ID" value="Hba_03234"/>
    <property type="gene ID" value="Hba_03234"/>
</dbReference>
<dbReference type="Proteomes" id="UP000095283">
    <property type="component" value="Unplaced"/>
</dbReference>
<name>A0A1I7WE68_HETBA</name>
<protein>
    <submittedName>
        <fullName evidence="2">Transposase</fullName>
    </submittedName>
</protein>
<evidence type="ECO:0000313" key="2">
    <source>
        <dbReference type="WBParaSite" id="Hba_03234"/>
    </source>
</evidence>
<dbReference type="AlphaFoldDB" id="A0A1I7WE68"/>
<reference evidence="2" key="1">
    <citation type="submission" date="2016-11" db="UniProtKB">
        <authorList>
            <consortium name="WormBaseParasite"/>
        </authorList>
    </citation>
    <scope>IDENTIFICATION</scope>
</reference>
<proteinExistence type="predicted"/>